<dbReference type="EMBL" id="CALOZG010000004">
    <property type="protein sequence ID" value="CAH4021867.1"/>
    <property type="molecule type" value="Genomic_DNA"/>
</dbReference>
<reference evidence="1" key="1">
    <citation type="submission" date="2022-05" db="EMBL/GenBank/DDBJ databases">
        <authorList>
            <person name="Okamura Y."/>
        </authorList>
    </citation>
    <scope>NUCLEOTIDE SEQUENCE</scope>
</reference>
<evidence type="ECO:0000313" key="2">
    <source>
        <dbReference type="Proteomes" id="UP001152562"/>
    </source>
</evidence>
<sequence>MVGEARATPLPAPAILRQPPAGRTPFCTATVIYEIARCGSEGAPGGGRVASNARALLTAASARVHLRLTA</sequence>
<keyword evidence="2" id="KW-1185">Reference proteome</keyword>
<evidence type="ECO:0000313" key="1">
    <source>
        <dbReference type="EMBL" id="CAH4021867.1"/>
    </source>
</evidence>
<protein>
    <submittedName>
        <fullName evidence="1">Uncharacterized protein</fullName>
    </submittedName>
</protein>
<dbReference type="AlphaFoldDB" id="A0A9P0X985"/>
<proteinExistence type="predicted"/>
<dbReference type="Proteomes" id="UP001152562">
    <property type="component" value="Unassembled WGS sequence"/>
</dbReference>
<organism evidence="1 2">
    <name type="scientific">Pieris brassicae</name>
    <name type="common">White butterfly</name>
    <name type="synonym">Large white butterfly</name>
    <dbReference type="NCBI Taxonomy" id="7116"/>
    <lineage>
        <taxon>Eukaryota</taxon>
        <taxon>Metazoa</taxon>
        <taxon>Ecdysozoa</taxon>
        <taxon>Arthropoda</taxon>
        <taxon>Hexapoda</taxon>
        <taxon>Insecta</taxon>
        <taxon>Pterygota</taxon>
        <taxon>Neoptera</taxon>
        <taxon>Endopterygota</taxon>
        <taxon>Lepidoptera</taxon>
        <taxon>Glossata</taxon>
        <taxon>Ditrysia</taxon>
        <taxon>Papilionoidea</taxon>
        <taxon>Pieridae</taxon>
        <taxon>Pierinae</taxon>
        <taxon>Pieris</taxon>
    </lineage>
</organism>
<gene>
    <name evidence="1" type="ORF">PIBRA_LOCUS3908</name>
</gene>
<accession>A0A9P0X985</accession>
<comment type="caution">
    <text evidence="1">The sequence shown here is derived from an EMBL/GenBank/DDBJ whole genome shotgun (WGS) entry which is preliminary data.</text>
</comment>
<name>A0A9P0X985_PIEBR</name>